<evidence type="ECO:0000313" key="2">
    <source>
        <dbReference type="Proteomes" id="UP001239111"/>
    </source>
</evidence>
<evidence type="ECO:0000313" key="1">
    <source>
        <dbReference type="EMBL" id="KAJ8672810.1"/>
    </source>
</evidence>
<dbReference type="Proteomes" id="UP001239111">
    <property type="component" value="Chromosome 3"/>
</dbReference>
<proteinExistence type="predicted"/>
<accession>A0ACC2NTD3</accession>
<protein>
    <submittedName>
        <fullName evidence="1">Uncharacterized protein</fullName>
    </submittedName>
</protein>
<gene>
    <name evidence="1" type="ORF">QAD02_004070</name>
</gene>
<reference evidence="1" key="1">
    <citation type="submission" date="2023-04" db="EMBL/GenBank/DDBJ databases">
        <title>A chromosome-level genome assembly of the parasitoid wasp Eretmocerus hayati.</title>
        <authorList>
            <person name="Zhong Y."/>
            <person name="Liu S."/>
            <person name="Liu Y."/>
        </authorList>
    </citation>
    <scope>NUCLEOTIDE SEQUENCE</scope>
    <source>
        <strain evidence="1">ZJU_SS_LIU_2023</strain>
    </source>
</reference>
<organism evidence="1 2">
    <name type="scientific">Eretmocerus hayati</name>
    <dbReference type="NCBI Taxonomy" id="131215"/>
    <lineage>
        <taxon>Eukaryota</taxon>
        <taxon>Metazoa</taxon>
        <taxon>Ecdysozoa</taxon>
        <taxon>Arthropoda</taxon>
        <taxon>Hexapoda</taxon>
        <taxon>Insecta</taxon>
        <taxon>Pterygota</taxon>
        <taxon>Neoptera</taxon>
        <taxon>Endopterygota</taxon>
        <taxon>Hymenoptera</taxon>
        <taxon>Apocrita</taxon>
        <taxon>Proctotrupomorpha</taxon>
        <taxon>Chalcidoidea</taxon>
        <taxon>Aphelinidae</taxon>
        <taxon>Aphelininae</taxon>
        <taxon>Eretmocerus</taxon>
    </lineage>
</organism>
<sequence length="246" mass="27512">MSAPDSCNLLQTLKSIVQRRRRELLIKDAAEQAKNDAVLARLGGPQQWTLNGVGHTETNRMERLEPSEVLLSENNGAESLDLNGVQALDLNGVEDVESDEAEPLDTNEVITSSLNDVKPLDSNKVESPKGPHELPRPSLTKTPAGILIPVGLKQPQRFPCYRCQDPGHGFETCSRYFSKTRYFCIYCGENGVSSVYCACKLGKGQFSLATPEEMTEAILARKRHRERSYQRRSTSIRNNSSNYQRR</sequence>
<comment type="caution">
    <text evidence="1">The sequence shown here is derived from an EMBL/GenBank/DDBJ whole genome shotgun (WGS) entry which is preliminary data.</text>
</comment>
<dbReference type="EMBL" id="CM056743">
    <property type="protein sequence ID" value="KAJ8672810.1"/>
    <property type="molecule type" value="Genomic_DNA"/>
</dbReference>
<name>A0ACC2NTD3_9HYME</name>
<keyword evidence="2" id="KW-1185">Reference proteome</keyword>